<dbReference type="PROSITE" id="PS50943">
    <property type="entry name" value="HTH_CROC1"/>
    <property type="match status" value="1"/>
</dbReference>
<dbReference type="CDD" id="cd00093">
    <property type="entry name" value="HTH_XRE"/>
    <property type="match status" value="1"/>
</dbReference>
<accession>A0A563DA90</accession>
<evidence type="ECO:0000313" key="3">
    <source>
        <dbReference type="Proteomes" id="UP000319499"/>
    </source>
</evidence>
<protein>
    <submittedName>
        <fullName evidence="2">XRE family transcriptional regulator</fullName>
    </submittedName>
</protein>
<feature type="domain" description="HTH cro/C1-type" evidence="1">
    <location>
        <begin position="16"/>
        <end position="69"/>
    </location>
</feature>
<gene>
    <name evidence="2" type="ORF">ETU09_09065</name>
</gene>
<sequence>MNTHIEPKKVHQGRNIKRLREMLGVKQDTLATELNITQATMSKLEAKEEIDKNTLEKVAQILKIPVEAIENFNDEGALNFIANTFHSQDLHDTSVGFTFNFNPIDKIVELYSEKEALYERMIQEKNELIEKLLSK</sequence>
<organism evidence="2 3">
    <name type="scientific">Apibacter muscae</name>
    <dbReference type="NCBI Taxonomy" id="2509004"/>
    <lineage>
        <taxon>Bacteria</taxon>
        <taxon>Pseudomonadati</taxon>
        <taxon>Bacteroidota</taxon>
        <taxon>Flavobacteriia</taxon>
        <taxon>Flavobacteriales</taxon>
        <taxon>Weeksellaceae</taxon>
        <taxon>Apibacter</taxon>
    </lineage>
</organism>
<proteinExistence type="predicted"/>
<dbReference type="Gene3D" id="1.10.260.40">
    <property type="entry name" value="lambda repressor-like DNA-binding domains"/>
    <property type="match status" value="1"/>
</dbReference>
<dbReference type="OrthoDB" id="1442960at2"/>
<dbReference type="GO" id="GO:0003677">
    <property type="term" value="F:DNA binding"/>
    <property type="evidence" value="ECO:0007669"/>
    <property type="project" value="InterPro"/>
</dbReference>
<reference evidence="2 3" key="1">
    <citation type="submission" date="2019-02" db="EMBL/GenBank/DDBJ databases">
        <title>Apibacter muscae sp. nov.: a novel member of the house fly microbiota.</title>
        <authorList>
            <person name="Park R."/>
        </authorList>
    </citation>
    <scope>NUCLEOTIDE SEQUENCE [LARGE SCALE GENOMIC DNA]</scope>
    <source>
        <strain evidence="2 3">AL1</strain>
    </source>
</reference>
<dbReference type="InterPro" id="IPR010982">
    <property type="entry name" value="Lambda_DNA-bd_dom_sf"/>
</dbReference>
<evidence type="ECO:0000313" key="2">
    <source>
        <dbReference type="EMBL" id="TWP26704.1"/>
    </source>
</evidence>
<evidence type="ECO:0000259" key="1">
    <source>
        <dbReference type="PROSITE" id="PS50943"/>
    </source>
</evidence>
<comment type="caution">
    <text evidence="2">The sequence shown here is derived from an EMBL/GenBank/DDBJ whole genome shotgun (WGS) entry which is preliminary data.</text>
</comment>
<dbReference type="EMBL" id="SELH01000025">
    <property type="protein sequence ID" value="TWP26704.1"/>
    <property type="molecule type" value="Genomic_DNA"/>
</dbReference>
<dbReference type="SUPFAM" id="SSF47413">
    <property type="entry name" value="lambda repressor-like DNA-binding domains"/>
    <property type="match status" value="1"/>
</dbReference>
<dbReference type="InterPro" id="IPR001387">
    <property type="entry name" value="Cro/C1-type_HTH"/>
</dbReference>
<dbReference type="RefSeq" id="WP_146293207.1">
    <property type="nucleotide sequence ID" value="NZ_SELH01000025.1"/>
</dbReference>
<dbReference type="SMART" id="SM00530">
    <property type="entry name" value="HTH_XRE"/>
    <property type="match status" value="1"/>
</dbReference>
<dbReference type="AlphaFoldDB" id="A0A563DA90"/>
<dbReference type="Proteomes" id="UP000319499">
    <property type="component" value="Unassembled WGS sequence"/>
</dbReference>
<dbReference type="Pfam" id="PF01381">
    <property type="entry name" value="HTH_3"/>
    <property type="match status" value="1"/>
</dbReference>
<name>A0A563DA90_9FLAO</name>
<keyword evidence="3" id="KW-1185">Reference proteome</keyword>